<feature type="region of interest" description="Disordered" evidence="1">
    <location>
        <begin position="42"/>
        <end position="75"/>
    </location>
</feature>
<comment type="caution">
    <text evidence="2">The sequence shown here is derived from an EMBL/GenBank/DDBJ whole genome shotgun (WGS) entry which is preliminary data.</text>
</comment>
<dbReference type="EMBL" id="JAHYIQ010000002">
    <property type="protein sequence ID" value="KAK1135108.1"/>
    <property type="molecule type" value="Genomic_DNA"/>
</dbReference>
<organism evidence="2 3">
    <name type="scientific">Melipona bicolor</name>
    <dbReference type="NCBI Taxonomy" id="60889"/>
    <lineage>
        <taxon>Eukaryota</taxon>
        <taxon>Metazoa</taxon>
        <taxon>Ecdysozoa</taxon>
        <taxon>Arthropoda</taxon>
        <taxon>Hexapoda</taxon>
        <taxon>Insecta</taxon>
        <taxon>Pterygota</taxon>
        <taxon>Neoptera</taxon>
        <taxon>Endopterygota</taxon>
        <taxon>Hymenoptera</taxon>
        <taxon>Apocrita</taxon>
        <taxon>Aculeata</taxon>
        <taxon>Apoidea</taxon>
        <taxon>Anthophila</taxon>
        <taxon>Apidae</taxon>
        <taxon>Melipona</taxon>
    </lineage>
</organism>
<dbReference type="Proteomes" id="UP001177670">
    <property type="component" value="Unassembled WGS sequence"/>
</dbReference>
<evidence type="ECO:0000256" key="1">
    <source>
        <dbReference type="SAM" id="MobiDB-lite"/>
    </source>
</evidence>
<keyword evidence="3" id="KW-1185">Reference proteome</keyword>
<feature type="compositionally biased region" description="Gly residues" evidence="1">
    <location>
        <begin position="1"/>
        <end position="12"/>
    </location>
</feature>
<accession>A0AA40GCJ4</accession>
<name>A0AA40GCJ4_9HYME</name>
<dbReference type="AlphaFoldDB" id="A0AA40GCJ4"/>
<feature type="region of interest" description="Disordered" evidence="1">
    <location>
        <begin position="1"/>
        <end position="20"/>
    </location>
</feature>
<reference evidence="2" key="1">
    <citation type="submission" date="2021-10" db="EMBL/GenBank/DDBJ databases">
        <title>Melipona bicolor Genome sequencing and assembly.</title>
        <authorList>
            <person name="Araujo N.S."/>
            <person name="Arias M.C."/>
        </authorList>
    </citation>
    <scope>NUCLEOTIDE SEQUENCE</scope>
    <source>
        <strain evidence="2">USP_2M_L1-L4_2017</strain>
        <tissue evidence="2">Whole body</tissue>
    </source>
</reference>
<evidence type="ECO:0000313" key="2">
    <source>
        <dbReference type="EMBL" id="KAK1135108.1"/>
    </source>
</evidence>
<feature type="compositionally biased region" description="Gly residues" evidence="1">
    <location>
        <begin position="55"/>
        <end position="66"/>
    </location>
</feature>
<sequence>MGKRGSQGGHGNGRMADGTKFRVRVSVSALVEKVVTRGGLRAEGRRQEDEKAVGGCVGEGRGGGEGGEGRGRVRR</sequence>
<gene>
    <name evidence="2" type="ORF">K0M31_007878</name>
</gene>
<protein>
    <submittedName>
        <fullName evidence="2">Uncharacterized protein</fullName>
    </submittedName>
</protein>
<proteinExistence type="predicted"/>
<feature type="compositionally biased region" description="Basic and acidic residues" evidence="1">
    <location>
        <begin position="42"/>
        <end position="52"/>
    </location>
</feature>
<evidence type="ECO:0000313" key="3">
    <source>
        <dbReference type="Proteomes" id="UP001177670"/>
    </source>
</evidence>